<accession>A0ABQ8H502</accession>
<comment type="similarity">
    <text evidence="1">Belongs to the ClpA/ClpB family.</text>
</comment>
<evidence type="ECO:0000256" key="5">
    <source>
        <dbReference type="PROSITE-ProRule" id="PRU01251"/>
    </source>
</evidence>
<keyword evidence="3" id="KW-0805">Transcription regulation</keyword>
<dbReference type="InterPro" id="IPR058954">
    <property type="entry name" value="AAA_lid_SMAX1"/>
</dbReference>
<dbReference type="Pfam" id="PF26587">
    <property type="entry name" value="AAA_lid_SMAX1"/>
    <property type="match status" value="1"/>
</dbReference>
<dbReference type="Gene3D" id="3.40.50.300">
    <property type="entry name" value="P-loop containing nucleotide triphosphate hydrolases"/>
    <property type="match status" value="1"/>
</dbReference>
<organism evidence="8 9">
    <name type="scientific">Xanthoceras sorbifolium</name>
    <dbReference type="NCBI Taxonomy" id="99658"/>
    <lineage>
        <taxon>Eukaryota</taxon>
        <taxon>Viridiplantae</taxon>
        <taxon>Streptophyta</taxon>
        <taxon>Embryophyta</taxon>
        <taxon>Tracheophyta</taxon>
        <taxon>Spermatophyta</taxon>
        <taxon>Magnoliopsida</taxon>
        <taxon>eudicotyledons</taxon>
        <taxon>Gunneridae</taxon>
        <taxon>Pentapetalae</taxon>
        <taxon>rosids</taxon>
        <taxon>malvids</taxon>
        <taxon>Sapindales</taxon>
        <taxon>Sapindaceae</taxon>
        <taxon>Xanthoceroideae</taxon>
        <taxon>Xanthoceras</taxon>
    </lineage>
</organism>
<dbReference type="Pfam" id="PF23569">
    <property type="entry name" value="NBD_SMAX1"/>
    <property type="match status" value="1"/>
</dbReference>
<feature type="compositionally biased region" description="Low complexity" evidence="6">
    <location>
        <begin position="666"/>
        <end position="678"/>
    </location>
</feature>
<evidence type="ECO:0000313" key="8">
    <source>
        <dbReference type="EMBL" id="KAH7548378.1"/>
    </source>
</evidence>
<evidence type="ECO:0000256" key="6">
    <source>
        <dbReference type="SAM" id="MobiDB-lite"/>
    </source>
</evidence>
<protein>
    <recommendedName>
        <fullName evidence="7">Clp R domain-containing protein</fullName>
    </recommendedName>
</protein>
<dbReference type="Proteomes" id="UP000827721">
    <property type="component" value="Unassembled WGS sequence"/>
</dbReference>
<evidence type="ECO:0000256" key="4">
    <source>
        <dbReference type="ARBA" id="ARBA00023163"/>
    </source>
</evidence>
<evidence type="ECO:0000256" key="1">
    <source>
        <dbReference type="ARBA" id="ARBA00008675"/>
    </source>
</evidence>
<evidence type="ECO:0000259" key="7">
    <source>
        <dbReference type="PROSITE" id="PS51903"/>
    </source>
</evidence>
<dbReference type="EMBL" id="JAFEMO010000014">
    <property type="protein sequence ID" value="KAH7548378.1"/>
    <property type="molecule type" value="Genomic_DNA"/>
</dbReference>
<name>A0ABQ8H502_9ROSI</name>
<feature type="compositionally biased region" description="Basic and acidic residues" evidence="6">
    <location>
        <begin position="975"/>
        <end position="990"/>
    </location>
</feature>
<keyword evidence="2 5" id="KW-0677">Repeat</keyword>
<dbReference type="InterPro" id="IPR058680">
    <property type="entry name" value="NBD_SMAX1-like"/>
</dbReference>
<evidence type="ECO:0000256" key="3">
    <source>
        <dbReference type="ARBA" id="ARBA00023015"/>
    </source>
</evidence>
<sequence length="1150" mass="126509">MPTPVTVARQCLTSDAAHALDEAVSVARRRGHGQTTSLHAVSALLSLPSSALREACARARNCAYSPRLQFKALELCLSVSLDRVSSSQLTDDPPVSNSLMAAIKRSQANQRRQPENFHLYHQLHAQHSSSSSSSVTVVKVELQHLILSILDDPVVSRVFSEAGFRSTEIKLAIVRPLPSHLYKFPRSRAPPPPIFLCNYPGENPDQDPGPGPGRRGLGGFTFPGFGGFLGGDDESRRIGEVLVKRRKNPLLLGVCANAALKSFRESVEDNNRNNNNKNNDDIKKTTTVLPVELSGLNMVCIENDVSRFIIQNGDEKSLSLRFEEVGMLIEQNLGPGVVVNYGDLKVFVDGGDDNSNDHDSNNNNENGGGKSDAVSHVVAHLTRLVQLYGVKVWLIGAAATYETYSKFVSRFPSIDKDWNLELLPITSLRPSSMAGSFPKSSLMESFVPFGGFFSTPSDFKTPLNSLYQGVSRCHQCNEKCEQEIAAFSKEGSTASIADQYQSSLPSWLQMSEPGTDKVLDLEAKDDRRVLSAKVTGVQQKWDDRCRSLHHNRSFPNPSIYQVGSQFPTVMGFRLLEDKKESAYNSSIDTTNAPPNESSCVNVNSCIPIDLENMSASNSVIPLPTDSKSKNESFLSKLLEKPLKADAESGGLRSGCSLSNSSVGDGSQTSPTSVTSVTTDLGLGLSSAPTSSDLKKRVDEDHAELSPELSGCFSANADIVNEHFPAQSSSSSCPDLHHHFDLSNFKMLFSALSERVGWQDEAIGMISQTIAKCRKGNENRHGPSARADIWFNFVGPDKSGKRKIAIALAEILYRSKENLICADLSSQDRVINTYPIFSRQAASGYCMEFRGKTLVDYVAGELCKKPLSVVFLENVDKADQQARSSLSKAIQTGKFSDSHGREVSINNAIFVTTSAFSKDSNILSSGTYSEEIILRTKSQPIQIQIEPTLGTSTNSQIMMRKDISYPILVNKRKLNGRNEHPEHHDVSEMVKRAHRSPTRNLDLNLPAEGDEVKDADDGNSDNDSSESSKSWLHDFYDQMVETVVFKPFDLDALAKKISKDINESFHKIVGPKCFLEIDSKVMEQLLAAAYLSDGIKVVEDWLENVLSREFVEVRKRYNLTSHSIVKLVTYLDDFPEEPTTGICLPPKIVMN</sequence>
<keyword evidence="9" id="KW-1185">Reference proteome</keyword>
<dbReference type="PANTHER" id="PTHR43572">
    <property type="entry name" value="CHAPERONE PROTEIN CLPD, CHLOROPLASTIC"/>
    <property type="match status" value="1"/>
</dbReference>
<dbReference type="InterPro" id="IPR051650">
    <property type="entry name" value="SL_signaling_regulator"/>
</dbReference>
<evidence type="ECO:0000256" key="2">
    <source>
        <dbReference type="ARBA" id="ARBA00022737"/>
    </source>
</evidence>
<dbReference type="InterPro" id="IPR027417">
    <property type="entry name" value="P-loop_NTPase"/>
</dbReference>
<reference evidence="8 9" key="1">
    <citation type="submission" date="2021-02" db="EMBL/GenBank/DDBJ databases">
        <title>Plant Genome Project.</title>
        <authorList>
            <person name="Zhang R.-G."/>
        </authorList>
    </citation>
    <scope>NUCLEOTIDE SEQUENCE [LARGE SCALE GENOMIC DNA]</scope>
    <source>
        <tissue evidence="8">Leaves</tissue>
    </source>
</reference>
<dbReference type="CDD" id="cd19499">
    <property type="entry name" value="RecA-like_ClpB_Hsp104-like"/>
    <property type="match status" value="1"/>
</dbReference>
<dbReference type="Gene3D" id="1.10.1780.10">
    <property type="entry name" value="Clp, N-terminal domain"/>
    <property type="match status" value="1"/>
</dbReference>
<feature type="region of interest" description="Disordered" evidence="6">
    <location>
        <begin position="974"/>
        <end position="1027"/>
    </location>
</feature>
<feature type="compositionally biased region" description="Polar residues" evidence="6">
    <location>
        <begin position="655"/>
        <end position="665"/>
    </location>
</feature>
<dbReference type="PANTHER" id="PTHR43572:SF49">
    <property type="entry name" value="PROTEIN SMAX1-LIKE 8"/>
    <property type="match status" value="1"/>
</dbReference>
<dbReference type="Pfam" id="PF07724">
    <property type="entry name" value="AAA_2"/>
    <property type="match status" value="1"/>
</dbReference>
<proteinExistence type="inferred from homology"/>
<dbReference type="SUPFAM" id="SSF52540">
    <property type="entry name" value="P-loop containing nucleoside triphosphate hydrolases"/>
    <property type="match status" value="1"/>
</dbReference>
<feature type="region of interest" description="Disordered" evidence="6">
    <location>
        <begin position="655"/>
        <end position="700"/>
    </location>
</feature>
<dbReference type="InterPro" id="IPR003959">
    <property type="entry name" value="ATPase_AAA_core"/>
</dbReference>
<dbReference type="PROSITE" id="PS51903">
    <property type="entry name" value="CLP_R"/>
    <property type="match status" value="1"/>
</dbReference>
<dbReference type="InterPro" id="IPR004176">
    <property type="entry name" value="Clp_R_N"/>
</dbReference>
<keyword evidence="4" id="KW-0804">Transcription</keyword>
<feature type="region of interest" description="Disordered" evidence="6">
    <location>
        <begin position="350"/>
        <end position="372"/>
    </location>
</feature>
<dbReference type="InterPro" id="IPR036628">
    <property type="entry name" value="Clp_N_dom_sf"/>
</dbReference>
<evidence type="ECO:0000313" key="9">
    <source>
        <dbReference type="Proteomes" id="UP000827721"/>
    </source>
</evidence>
<comment type="caution">
    <text evidence="8">The sequence shown here is derived from an EMBL/GenBank/DDBJ whole genome shotgun (WGS) entry which is preliminary data.</text>
</comment>
<feature type="domain" description="Clp R" evidence="7">
    <location>
        <begin position="8"/>
        <end position="179"/>
    </location>
</feature>
<gene>
    <name evidence="8" type="ORF">JRO89_XS14G0111000</name>
</gene>